<proteinExistence type="predicted"/>
<protein>
    <submittedName>
        <fullName evidence="2">Uncharacterized protein</fullName>
    </submittedName>
</protein>
<evidence type="ECO:0000313" key="3">
    <source>
        <dbReference type="Proteomes" id="UP001162131"/>
    </source>
</evidence>
<feature type="compositionally biased region" description="Basic residues" evidence="1">
    <location>
        <begin position="228"/>
        <end position="238"/>
    </location>
</feature>
<sequence length="252" mass="29092">MDGLINFAPPAAGKRKEFSYSPVRLRTKILLKVENSGKDHTQIVNTQMQNDGILDKFKKVLGDIESKGAYKSYEERALHWIKNTNSSTPPNKISIQNKLMHTIRLDTFDQESGLYTKKKEEQWFMKAHELYKNRTLSNVKGSKKQSKDPYNLSQKLIKASPCKLIPKIQNTTLRGVNIMNSTIKNNWKLCQEYASRTPRPIIRSKTLPKEKSLNKESPRVFNKTNEKKIHKKTSKKSLRSISNDLSGWKDEL</sequence>
<evidence type="ECO:0000313" key="2">
    <source>
        <dbReference type="EMBL" id="CAG9318777.1"/>
    </source>
</evidence>
<comment type="caution">
    <text evidence="2">The sequence shown here is derived from an EMBL/GenBank/DDBJ whole genome shotgun (WGS) entry which is preliminary data.</text>
</comment>
<feature type="compositionally biased region" description="Basic and acidic residues" evidence="1">
    <location>
        <begin position="208"/>
        <end position="218"/>
    </location>
</feature>
<feature type="region of interest" description="Disordered" evidence="1">
    <location>
        <begin position="208"/>
        <end position="252"/>
    </location>
</feature>
<reference evidence="2" key="1">
    <citation type="submission" date="2021-09" db="EMBL/GenBank/DDBJ databases">
        <authorList>
            <consortium name="AG Swart"/>
            <person name="Singh M."/>
            <person name="Singh A."/>
            <person name="Seah K."/>
            <person name="Emmerich C."/>
        </authorList>
    </citation>
    <scope>NUCLEOTIDE SEQUENCE</scope>
    <source>
        <strain evidence="2">ATCC30299</strain>
    </source>
</reference>
<name>A0AAU9J4A6_9CILI</name>
<accession>A0AAU9J4A6</accession>
<keyword evidence="3" id="KW-1185">Reference proteome</keyword>
<organism evidence="2 3">
    <name type="scientific">Blepharisma stoltei</name>
    <dbReference type="NCBI Taxonomy" id="1481888"/>
    <lineage>
        <taxon>Eukaryota</taxon>
        <taxon>Sar</taxon>
        <taxon>Alveolata</taxon>
        <taxon>Ciliophora</taxon>
        <taxon>Postciliodesmatophora</taxon>
        <taxon>Heterotrichea</taxon>
        <taxon>Heterotrichida</taxon>
        <taxon>Blepharismidae</taxon>
        <taxon>Blepharisma</taxon>
    </lineage>
</organism>
<evidence type="ECO:0000256" key="1">
    <source>
        <dbReference type="SAM" id="MobiDB-lite"/>
    </source>
</evidence>
<dbReference type="AlphaFoldDB" id="A0AAU9J4A6"/>
<dbReference type="Proteomes" id="UP001162131">
    <property type="component" value="Unassembled WGS sequence"/>
</dbReference>
<dbReference type="EMBL" id="CAJZBQ010000021">
    <property type="protein sequence ID" value="CAG9318777.1"/>
    <property type="molecule type" value="Genomic_DNA"/>
</dbReference>
<gene>
    <name evidence="2" type="ORF">BSTOLATCC_MIC22143</name>
</gene>